<dbReference type="SMART" id="SM00014">
    <property type="entry name" value="acidPPc"/>
    <property type="match status" value="1"/>
</dbReference>
<name>A0AAI8TQN0_MYCME</name>
<dbReference type="RefSeq" id="WP_036433343.1">
    <property type="nucleotide sequence ID" value="NZ_AP022567.1"/>
</dbReference>
<feature type="transmembrane region" description="Helical" evidence="1">
    <location>
        <begin position="158"/>
        <end position="178"/>
    </location>
</feature>
<evidence type="ECO:0000313" key="3">
    <source>
        <dbReference type="EMBL" id="BBX32186.1"/>
    </source>
</evidence>
<proteinExistence type="predicted"/>
<reference evidence="4" key="3">
    <citation type="submission" date="2023-03" db="EMBL/GenBank/DDBJ databases">
        <title>Draft genome sequence of a Mycolicibacterium mageritense strain H4_3_1 isolated from a hybrid biological-inorganic system reactor.</title>
        <authorList>
            <person name="Feng X."/>
            <person name="Kazama D."/>
            <person name="Sato K."/>
            <person name="Kobayashi H."/>
        </authorList>
    </citation>
    <scope>NUCLEOTIDE SEQUENCE</scope>
    <source>
        <strain evidence="4">H4_3_1</strain>
    </source>
</reference>
<evidence type="ECO:0000313" key="6">
    <source>
        <dbReference type="Proteomes" id="UP001241092"/>
    </source>
</evidence>
<feature type="transmembrane region" description="Helical" evidence="1">
    <location>
        <begin position="131"/>
        <end position="151"/>
    </location>
</feature>
<dbReference type="Proteomes" id="UP001241092">
    <property type="component" value="Chromosome"/>
</dbReference>
<feature type="transmembrane region" description="Helical" evidence="1">
    <location>
        <begin position="7"/>
        <end position="26"/>
    </location>
</feature>
<accession>A0AAI8TQN0</accession>
<dbReference type="EMBL" id="AP022567">
    <property type="protein sequence ID" value="BBX32186.1"/>
    <property type="molecule type" value="Genomic_DNA"/>
</dbReference>
<dbReference type="InterPro" id="IPR000326">
    <property type="entry name" value="PAP2/HPO"/>
</dbReference>
<keyword evidence="5" id="KW-1185">Reference proteome</keyword>
<keyword evidence="1" id="KW-0472">Membrane</keyword>
<evidence type="ECO:0000313" key="5">
    <source>
        <dbReference type="Proteomes" id="UP000465622"/>
    </source>
</evidence>
<gene>
    <name evidence="4" type="ORF">hbim_03069</name>
    <name evidence="3" type="ORF">MMAGJ_14680</name>
</gene>
<dbReference type="Gene3D" id="1.20.144.10">
    <property type="entry name" value="Phosphatidic acid phosphatase type 2/haloperoxidase"/>
    <property type="match status" value="2"/>
</dbReference>
<feature type="transmembrane region" description="Helical" evidence="1">
    <location>
        <begin position="64"/>
        <end position="83"/>
    </location>
</feature>
<keyword evidence="1" id="KW-1133">Transmembrane helix</keyword>
<evidence type="ECO:0000313" key="4">
    <source>
        <dbReference type="EMBL" id="BDY29133.1"/>
    </source>
</evidence>
<dbReference type="PANTHER" id="PTHR14969:SF13">
    <property type="entry name" value="AT30094P"/>
    <property type="match status" value="1"/>
</dbReference>
<dbReference type="AlphaFoldDB" id="A0AAI8TQN0"/>
<feature type="transmembrane region" description="Helical" evidence="1">
    <location>
        <begin position="90"/>
        <end position="111"/>
    </location>
</feature>
<reference evidence="3" key="2">
    <citation type="submission" date="2020-02" db="EMBL/GenBank/DDBJ databases">
        <authorList>
            <person name="Matsumoto Y."/>
            <person name="Motooka D."/>
            <person name="Nakamura S."/>
        </authorList>
    </citation>
    <scope>NUCLEOTIDE SEQUENCE</scope>
    <source>
        <strain evidence="3">JCM 12375</strain>
    </source>
</reference>
<feature type="transmembrane region" description="Helical" evidence="1">
    <location>
        <begin position="184"/>
        <end position="202"/>
    </location>
</feature>
<dbReference type="PANTHER" id="PTHR14969">
    <property type="entry name" value="SPHINGOSINE-1-PHOSPHATE PHOSPHOHYDROLASE"/>
    <property type="match status" value="1"/>
</dbReference>
<evidence type="ECO:0000256" key="1">
    <source>
        <dbReference type="SAM" id="Phobius"/>
    </source>
</evidence>
<dbReference type="CDD" id="cd03392">
    <property type="entry name" value="PAP2_like_2"/>
    <property type="match status" value="1"/>
</dbReference>
<dbReference type="SUPFAM" id="SSF48317">
    <property type="entry name" value="Acid phosphatase/Vanadium-dependent haloperoxidase"/>
    <property type="match status" value="1"/>
</dbReference>
<dbReference type="InterPro" id="IPR036938">
    <property type="entry name" value="PAP2/HPO_sf"/>
</dbReference>
<organism evidence="4 6">
    <name type="scientific">Mycolicibacterium mageritense</name>
    <name type="common">Mycobacterium mageritense</name>
    <dbReference type="NCBI Taxonomy" id="53462"/>
    <lineage>
        <taxon>Bacteria</taxon>
        <taxon>Bacillati</taxon>
        <taxon>Actinomycetota</taxon>
        <taxon>Actinomycetes</taxon>
        <taxon>Mycobacteriales</taxon>
        <taxon>Mycobacteriaceae</taxon>
        <taxon>Mycolicibacterium</taxon>
    </lineage>
</organism>
<sequence length="221" mass="24017">MAIRNRWLIGTAVLALAVFATMWLGYQLHWRWLTELDDTALAAAYSYGVARPGWVTAWDVFCTVLGPLGFRLVGLAIIVAALVRRRYRVALFLVLTVELSGIVTELVKALVDRPRPDTAMVYALSSSFPSGHALGVMVSVLALLCFAWPVLSARRGWLCVLGAVVIVLIGVGRVVLNVHHPSDVMAGWALGYAYFVLCVLLAPPYPVRAADETPAALDSAR</sequence>
<feature type="domain" description="Phosphatidic acid phosphatase type 2/haloperoxidase" evidence="2">
    <location>
        <begin position="89"/>
        <end position="199"/>
    </location>
</feature>
<protein>
    <submittedName>
        <fullName evidence="3">Phosphatase PAP2 family protein</fullName>
    </submittedName>
</protein>
<dbReference type="Proteomes" id="UP000465622">
    <property type="component" value="Chromosome"/>
</dbReference>
<keyword evidence="1" id="KW-0812">Transmembrane</keyword>
<evidence type="ECO:0000259" key="2">
    <source>
        <dbReference type="SMART" id="SM00014"/>
    </source>
</evidence>
<reference evidence="3 5" key="1">
    <citation type="journal article" date="2019" name="Emerg. Microbes Infect.">
        <title>Comprehensive subspecies identification of 175 nontuberculous mycobacteria species based on 7547 genomic profiles.</title>
        <authorList>
            <person name="Matsumoto Y."/>
            <person name="Kinjo T."/>
            <person name="Motooka D."/>
            <person name="Nabeya D."/>
            <person name="Jung N."/>
            <person name="Uechi K."/>
            <person name="Horii T."/>
            <person name="Iida T."/>
            <person name="Fujita J."/>
            <person name="Nakamura S."/>
        </authorList>
    </citation>
    <scope>NUCLEOTIDE SEQUENCE [LARGE SCALE GENOMIC DNA]</scope>
    <source>
        <strain evidence="3 5">JCM 12375</strain>
    </source>
</reference>
<dbReference type="EMBL" id="AP027452">
    <property type="protein sequence ID" value="BDY29133.1"/>
    <property type="molecule type" value="Genomic_DNA"/>
</dbReference>
<dbReference type="Pfam" id="PF01569">
    <property type="entry name" value="PAP2"/>
    <property type="match status" value="1"/>
</dbReference>